<name>A0A8S3BDK5_9BILA</name>
<protein>
    <recommendedName>
        <fullName evidence="4">Peptidase C1A papain C-terminal domain-containing protein</fullName>
    </recommendedName>
</protein>
<dbReference type="EMBL" id="CAJOBH010143639">
    <property type="protein sequence ID" value="CAF4816773.1"/>
    <property type="molecule type" value="Genomic_DNA"/>
</dbReference>
<organism evidence="2 3">
    <name type="scientific">Rotaria magnacalcarata</name>
    <dbReference type="NCBI Taxonomy" id="392030"/>
    <lineage>
        <taxon>Eukaryota</taxon>
        <taxon>Metazoa</taxon>
        <taxon>Spiralia</taxon>
        <taxon>Gnathifera</taxon>
        <taxon>Rotifera</taxon>
        <taxon>Eurotatoria</taxon>
        <taxon>Bdelloidea</taxon>
        <taxon>Philodinida</taxon>
        <taxon>Philodinidae</taxon>
        <taxon>Rotaria</taxon>
    </lineage>
</organism>
<feature type="compositionally biased region" description="Basic and acidic residues" evidence="1">
    <location>
        <begin position="210"/>
        <end position="223"/>
    </location>
</feature>
<sequence length="223" mass="25233">MAIHTYLINRITDKICRLNGIKESHRMPHKEELKMVFSDHVLLTPDQLPPKVDLRPFMTAVEDQSRIGSCTSNSLAGAYEYLIKKSHGTNIDVSRLFIYYNGRVKRTHLPIVTDSGCSMTNAIEALEEFGTCLESTWPYDIASVNKIPNLHAFKQGLKHKIHQALHVKIDLNEMKSCLAQGFPFAFGLRLYVSFDQAAKTGIVPMPNSEEQSRAEHGRSDENF</sequence>
<reference evidence="2" key="1">
    <citation type="submission" date="2021-02" db="EMBL/GenBank/DDBJ databases">
        <authorList>
            <person name="Nowell W R."/>
        </authorList>
    </citation>
    <scope>NUCLEOTIDE SEQUENCE</scope>
</reference>
<evidence type="ECO:0000313" key="2">
    <source>
        <dbReference type="EMBL" id="CAF4816773.1"/>
    </source>
</evidence>
<dbReference type="Gene3D" id="3.90.70.10">
    <property type="entry name" value="Cysteine proteinases"/>
    <property type="match status" value="1"/>
</dbReference>
<dbReference type="AlphaFoldDB" id="A0A8S3BDK5"/>
<gene>
    <name evidence="2" type="ORF">BYL167_LOCUS48808</name>
</gene>
<accession>A0A8S3BDK5</accession>
<evidence type="ECO:0000256" key="1">
    <source>
        <dbReference type="SAM" id="MobiDB-lite"/>
    </source>
</evidence>
<dbReference type="InterPro" id="IPR038765">
    <property type="entry name" value="Papain-like_cys_pep_sf"/>
</dbReference>
<proteinExistence type="predicted"/>
<evidence type="ECO:0000313" key="3">
    <source>
        <dbReference type="Proteomes" id="UP000681967"/>
    </source>
</evidence>
<feature type="region of interest" description="Disordered" evidence="1">
    <location>
        <begin position="203"/>
        <end position="223"/>
    </location>
</feature>
<evidence type="ECO:0008006" key="4">
    <source>
        <dbReference type="Google" id="ProtNLM"/>
    </source>
</evidence>
<comment type="caution">
    <text evidence="2">The sequence shown here is derived from an EMBL/GenBank/DDBJ whole genome shotgun (WGS) entry which is preliminary data.</text>
</comment>
<dbReference type="Proteomes" id="UP000681967">
    <property type="component" value="Unassembled WGS sequence"/>
</dbReference>
<dbReference type="SUPFAM" id="SSF54001">
    <property type="entry name" value="Cysteine proteinases"/>
    <property type="match status" value="1"/>
</dbReference>